<name>A0A495J4N0_9SPHI</name>
<keyword evidence="1" id="KW-0812">Transmembrane</keyword>
<organism evidence="4 5">
    <name type="scientific">Mucilaginibacter gracilis</name>
    <dbReference type="NCBI Taxonomy" id="423350"/>
    <lineage>
        <taxon>Bacteria</taxon>
        <taxon>Pseudomonadati</taxon>
        <taxon>Bacteroidota</taxon>
        <taxon>Sphingobacteriia</taxon>
        <taxon>Sphingobacteriales</taxon>
        <taxon>Sphingobacteriaceae</taxon>
        <taxon>Mucilaginibacter</taxon>
    </lineage>
</organism>
<accession>A0A495J4N0</accession>
<keyword evidence="1" id="KW-0472">Membrane</keyword>
<protein>
    <recommendedName>
        <fullName evidence="3">DUF6377 domain-containing protein</fullName>
    </recommendedName>
</protein>
<dbReference type="AlphaFoldDB" id="A0A495J4N0"/>
<keyword evidence="2" id="KW-0732">Signal</keyword>
<evidence type="ECO:0000313" key="5">
    <source>
        <dbReference type="Proteomes" id="UP000268007"/>
    </source>
</evidence>
<keyword evidence="1" id="KW-1133">Transmembrane helix</keyword>
<dbReference type="OrthoDB" id="1044679at2"/>
<gene>
    <name evidence="4" type="ORF">BDD43_3762</name>
</gene>
<dbReference type="EMBL" id="RBKU01000001">
    <property type="protein sequence ID" value="RKR83552.1"/>
    <property type="molecule type" value="Genomic_DNA"/>
</dbReference>
<reference evidence="4 5" key="1">
    <citation type="submission" date="2018-10" db="EMBL/GenBank/DDBJ databases">
        <title>Genomic Encyclopedia of Archaeal and Bacterial Type Strains, Phase II (KMG-II): from individual species to whole genera.</title>
        <authorList>
            <person name="Goeker M."/>
        </authorList>
    </citation>
    <scope>NUCLEOTIDE SEQUENCE [LARGE SCALE GENOMIC DNA]</scope>
    <source>
        <strain evidence="4 5">DSM 18602</strain>
    </source>
</reference>
<feature type="chain" id="PRO_5019824766" description="DUF6377 domain-containing protein" evidence="2">
    <location>
        <begin position="19"/>
        <end position="538"/>
    </location>
</feature>
<dbReference type="Proteomes" id="UP000268007">
    <property type="component" value="Unassembled WGS sequence"/>
</dbReference>
<dbReference type="InterPro" id="IPR045957">
    <property type="entry name" value="DUF6377"/>
</dbReference>
<dbReference type="RefSeq" id="WP_121199032.1">
    <property type="nucleotide sequence ID" value="NZ_RBKU01000001.1"/>
</dbReference>
<evidence type="ECO:0000256" key="1">
    <source>
        <dbReference type="SAM" id="Phobius"/>
    </source>
</evidence>
<feature type="transmembrane region" description="Helical" evidence="1">
    <location>
        <begin position="325"/>
        <end position="347"/>
    </location>
</feature>
<dbReference type="Pfam" id="PF19904">
    <property type="entry name" value="DUF6377"/>
    <property type="match status" value="1"/>
</dbReference>
<proteinExistence type="predicted"/>
<feature type="domain" description="DUF6377" evidence="3">
    <location>
        <begin position="253"/>
        <end position="492"/>
    </location>
</feature>
<evidence type="ECO:0000256" key="2">
    <source>
        <dbReference type="SAM" id="SignalP"/>
    </source>
</evidence>
<sequence>MRSYLLYLLLVIPFTAFSSSKTDSLFDRLKYEFSQKSVYDSQKENAILKLKKSLASVSKSNFEVQYNICLKLYDEYKSYQYDSAYVYAGKMLELSGGLKDKSKKDYSKIKIAFILISSGMFKETFENLKGVRVKDLDVDTKIEYYSLLTRAYYDVAAYDNDKIYSPVYRQLANKYIDSAIALSAPNSYDKIYLSGFKKLKNGLYKQASPFFLNLLNNYKLSTHQYAIVSSTLSEITPDNSERVALLARAAISDIKSSTKETVALLWLAQLLYKSSDTENVYQFLQQALNDAEFYGARQRKIQINTLLPIVASEKVNYIERENTRFLIFLSSITVLALLVISFAVTLFKQLKKVKIKEKIIDDKNVLLEKINERLVEGTKIKEDYIGYFFNVISGYILQLEKLKRSVDMKLHAKKYDDIQILIDRINIKKERDNLFYTFDHVFIKIFPNFVTAFNALFKEEDQIWPKEDEVLTTDLRIFALIRMGINDTETIAKILEYSEKTIYVYKMRIKAKALIQGDEFDHRIMAIKAVDASNTPNK</sequence>
<evidence type="ECO:0000313" key="4">
    <source>
        <dbReference type="EMBL" id="RKR83552.1"/>
    </source>
</evidence>
<keyword evidence="5" id="KW-1185">Reference proteome</keyword>
<evidence type="ECO:0000259" key="3">
    <source>
        <dbReference type="Pfam" id="PF19904"/>
    </source>
</evidence>
<comment type="caution">
    <text evidence="4">The sequence shown here is derived from an EMBL/GenBank/DDBJ whole genome shotgun (WGS) entry which is preliminary data.</text>
</comment>
<feature type="signal peptide" evidence="2">
    <location>
        <begin position="1"/>
        <end position="18"/>
    </location>
</feature>